<protein>
    <submittedName>
        <fullName evidence="4">CAAX amino terminal protease self- immunity</fullName>
    </submittedName>
</protein>
<evidence type="ECO:0000256" key="2">
    <source>
        <dbReference type="SAM" id="Phobius"/>
    </source>
</evidence>
<keyword evidence="4" id="KW-0378">Hydrolase</keyword>
<feature type="transmembrane region" description="Helical" evidence="2">
    <location>
        <begin position="152"/>
        <end position="168"/>
    </location>
</feature>
<feature type="transmembrane region" description="Helical" evidence="2">
    <location>
        <begin position="211"/>
        <end position="229"/>
    </location>
</feature>
<organism evidence="4 5">
    <name type="scientific">Streptococcus vestibularis</name>
    <dbReference type="NCBI Taxonomy" id="1343"/>
    <lineage>
        <taxon>Bacteria</taxon>
        <taxon>Bacillati</taxon>
        <taxon>Bacillota</taxon>
        <taxon>Bacilli</taxon>
        <taxon>Lactobacillales</taxon>
        <taxon>Streptococcaceae</taxon>
        <taxon>Streptococcus</taxon>
    </lineage>
</organism>
<feature type="transmembrane region" description="Helical" evidence="2">
    <location>
        <begin position="287"/>
        <end position="306"/>
    </location>
</feature>
<dbReference type="GO" id="GO:0080120">
    <property type="term" value="P:CAAX-box protein maturation"/>
    <property type="evidence" value="ECO:0007669"/>
    <property type="project" value="UniProtKB-ARBA"/>
</dbReference>
<dbReference type="RefSeq" id="WP_154863968.1">
    <property type="nucleotide sequence ID" value="NZ_CABHNJ010000011.1"/>
</dbReference>
<dbReference type="PANTHER" id="PTHR39430">
    <property type="entry name" value="MEMBRANE-ASSOCIATED PROTEASE-RELATED"/>
    <property type="match status" value="1"/>
</dbReference>
<dbReference type="GO" id="GO:0004175">
    <property type="term" value="F:endopeptidase activity"/>
    <property type="evidence" value="ECO:0007669"/>
    <property type="project" value="UniProtKB-ARBA"/>
</dbReference>
<feature type="domain" description="CAAX prenyl protease 2/Lysostaphin resistance protein A-like" evidence="3">
    <location>
        <begin position="155"/>
        <end position="246"/>
    </location>
</feature>
<proteinExistence type="inferred from homology"/>
<keyword evidence="2" id="KW-1133">Transmembrane helix</keyword>
<keyword evidence="2" id="KW-0472">Membrane</keyword>
<evidence type="ECO:0000259" key="3">
    <source>
        <dbReference type="Pfam" id="PF02517"/>
    </source>
</evidence>
<dbReference type="Proteomes" id="UP000380217">
    <property type="component" value="Unassembled WGS sequence"/>
</dbReference>
<reference evidence="4 5" key="1">
    <citation type="submission" date="2019-07" db="EMBL/GenBank/DDBJ databases">
        <authorList>
            <person name="Hibberd C M."/>
            <person name="Gehrig L. J."/>
            <person name="Chang H.-W."/>
            <person name="Venkatesh S."/>
        </authorList>
    </citation>
    <scope>NUCLEOTIDE SEQUENCE [LARGE SCALE GENOMIC DNA]</scope>
    <source>
        <strain evidence="4">Streptococcus_salivarius_SS_Bg39</strain>
    </source>
</reference>
<feature type="transmembrane region" description="Helical" evidence="2">
    <location>
        <begin position="118"/>
        <end position="140"/>
    </location>
</feature>
<keyword evidence="2" id="KW-0812">Transmembrane</keyword>
<dbReference type="AlphaFoldDB" id="A0A564SKM4"/>
<feature type="transmembrane region" description="Helical" evidence="2">
    <location>
        <begin position="16"/>
        <end position="35"/>
    </location>
</feature>
<feature type="transmembrane region" description="Helical" evidence="2">
    <location>
        <begin position="78"/>
        <end position="98"/>
    </location>
</feature>
<name>A0A564SKM4_STRVE</name>
<gene>
    <name evidence="4" type="ORF">SSSS39_00785</name>
</gene>
<accession>A0A564SKM4</accession>
<feature type="transmembrane region" description="Helical" evidence="2">
    <location>
        <begin position="188"/>
        <end position="204"/>
    </location>
</feature>
<comment type="similarity">
    <text evidence="1">Belongs to the UPF0177 family.</text>
</comment>
<evidence type="ECO:0000313" key="5">
    <source>
        <dbReference type="Proteomes" id="UP000380217"/>
    </source>
</evidence>
<evidence type="ECO:0000313" key="4">
    <source>
        <dbReference type="EMBL" id="VUW95353.1"/>
    </source>
</evidence>
<dbReference type="InterPro" id="IPR003675">
    <property type="entry name" value="Rce1/LyrA-like_dom"/>
</dbReference>
<keyword evidence="4" id="KW-0645">Protease</keyword>
<dbReference type="GO" id="GO:0006508">
    <property type="term" value="P:proteolysis"/>
    <property type="evidence" value="ECO:0007669"/>
    <property type="project" value="UniProtKB-KW"/>
</dbReference>
<dbReference type="Pfam" id="PF02517">
    <property type="entry name" value="Rce1-like"/>
    <property type="match status" value="1"/>
</dbReference>
<dbReference type="PROSITE" id="PS51257">
    <property type="entry name" value="PROKAR_LIPOPROTEIN"/>
    <property type="match status" value="1"/>
</dbReference>
<sequence>MKRRILEKYTSRYDKVPSWLMIMLSCFIAFGYVLIGGFLSGIVVGIPMAIVLSFLMFNGNIQFQDINTISYKMFSNMYFQLGTFAFTALAIFFWVKVVEKRPIRTLGFFKGYIWLNLLKGWGFGTLLLLVSFLGTYLLGGLEFVKVDFSQRTVLYVLSLIPFWFIQGGTEELVTRGWLLQTVTNKLNLSWGIAISSSFFSILHLGNQGVTALSLISIVLVGVLMALYMLKADNIWGVAALHGAWNFAQGNLVGVAVSGQNAGGSLLHFQARSGVPDWLSGGAFGLEGNLVTCLVLLVGIIILRLQLKKENISG</sequence>
<evidence type="ECO:0000256" key="1">
    <source>
        <dbReference type="ARBA" id="ARBA00009067"/>
    </source>
</evidence>
<dbReference type="PANTHER" id="PTHR39430:SF1">
    <property type="entry name" value="PROTEASE"/>
    <property type="match status" value="1"/>
</dbReference>
<dbReference type="EMBL" id="CABHNJ010000011">
    <property type="protein sequence ID" value="VUW95353.1"/>
    <property type="molecule type" value="Genomic_DNA"/>
</dbReference>